<evidence type="ECO:0000313" key="3">
    <source>
        <dbReference type="EMBL" id="TFC49823.1"/>
    </source>
</evidence>
<keyword evidence="4" id="KW-1185">Reference proteome</keyword>
<dbReference type="PANTHER" id="PTHR33744">
    <property type="entry name" value="CARBOHYDRATE DIACID REGULATOR"/>
    <property type="match status" value="1"/>
</dbReference>
<dbReference type="InterPro" id="IPR012914">
    <property type="entry name" value="PucR_dom"/>
</dbReference>
<comment type="caution">
    <text evidence="3">The sequence shown here is derived from an EMBL/GenBank/DDBJ whole genome shotgun (WGS) entry which is preliminary data.</text>
</comment>
<gene>
    <name evidence="3" type="ORF">E3O49_05640</name>
</gene>
<dbReference type="InterPro" id="IPR042070">
    <property type="entry name" value="PucR_C-HTH_sf"/>
</dbReference>
<organism evidence="3 4">
    <name type="scientific">Cryobacterium shii</name>
    <dbReference type="NCBI Taxonomy" id="1259235"/>
    <lineage>
        <taxon>Bacteria</taxon>
        <taxon>Bacillati</taxon>
        <taxon>Actinomycetota</taxon>
        <taxon>Actinomycetes</taxon>
        <taxon>Micrococcales</taxon>
        <taxon>Microbacteriaceae</taxon>
        <taxon>Cryobacterium</taxon>
    </lineage>
</organism>
<protein>
    <submittedName>
        <fullName evidence="3">PucR family transcriptional regulator</fullName>
    </submittedName>
</protein>
<feature type="domain" description="PucR C-terminal helix-turn-helix" evidence="2">
    <location>
        <begin position="464"/>
        <end position="522"/>
    </location>
</feature>
<dbReference type="Proteomes" id="UP000297403">
    <property type="component" value="Unassembled WGS sequence"/>
</dbReference>
<sequence length="529" mass="56353">MSPIAAPPLLPPLRRLLDQPGLRLRLLTPEASLPAQALEQSVEWVHSSDLADPTPFLSAGQVLLTTGTQFAAEGTTDAFYAEYVSRLRARGIAALGFGTEVVRDGTPDPLVAACLAHGLPLVEVPYGTPFIAVARAAGDLVAELRYARHTWALGAQRAISLAALRPDGLSATLSELSRQLNHWVALFDASGALDRVFPRDTFAASGGANSRGSLARVQQEAARLLHRGQRASTTLDEGGETLTLQTLGRRDQLRGVLALGGATELDQASQEVVTSVIAMAGLALEQNSALDRARGHLRSGLLHALLGGDVELAQTISREMWGPLPHEPVRIAIVEPLPERLDALTEFLELRVEERPGQLFFAREGRSVMLCVDQTGGPLLDELVSFGLHVGVSDHGGYPSLQHLVAQARQSLERSNEGAPGIVEFEVISRQGVLAFLARTDASEVGRATLRPLSDHDAAHGTALLGTLRAWLEQNGQFGPAAAELGVHRHTVRGRIDQAEALLGRDLGTFHARADLWAALLAAGDAPLG</sequence>
<dbReference type="Pfam" id="PF07905">
    <property type="entry name" value="PucR"/>
    <property type="match status" value="1"/>
</dbReference>
<dbReference type="InterPro" id="IPR025736">
    <property type="entry name" value="PucR_C-HTH_dom"/>
</dbReference>
<evidence type="ECO:0000259" key="2">
    <source>
        <dbReference type="Pfam" id="PF13556"/>
    </source>
</evidence>
<dbReference type="InterPro" id="IPR051448">
    <property type="entry name" value="CdaR-like_regulators"/>
</dbReference>
<dbReference type="Gene3D" id="1.10.10.2840">
    <property type="entry name" value="PucR C-terminal helix-turn-helix domain"/>
    <property type="match status" value="1"/>
</dbReference>
<dbReference type="RefSeq" id="WP_134366565.1">
    <property type="nucleotide sequence ID" value="NZ_SOFY01000023.1"/>
</dbReference>
<reference evidence="3 4" key="1">
    <citation type="submission" date="2019-03" db="EMBL/GenBank/DDBJ databases">
        <title>Genomics of glacier-inhabiting Cryobacterium strains.</title>
        <authorList>
            <person name="Liu Q."/>
            <person name="Xin Y.-H."/>
        </authorList>
    </citation>
    <scope>NUCLEOTIDE SEQUENCE [LARGE SCALE GENOMIC DNA]</scope>
    <source>
        <strain evidence="4">TMT1-22</strain>
    </source>
</reference>
<proteinExistence type="predicted"/>
<dbReference type="AlphaFoldDB" id="A0AAQ2C734"/>
<name>A0AAQ2C734_9MICO</name>
<dbReference type="Pfam" id="PF13556">
    <property type="entry name" value="HTH_30"/>
    <property type="match status" value="1"/>
</dbReference>
<feature type="domain" description="Purine catabolism PurC-like" evidence="1">
    <location>
        <begin position="35"/>
        <end position="137"/>
    </location>
</feature>
<evidence type="ECO:0000259" key="1">
    <source>
        <dbReference type="Pfam" id="PF07905"/>
    </source>
</evidence>
<evidence type="ECO:0000313" key="4">
    <source>
        <dbReference type="Proteomes" id="UP000297403"/>
    </source>
</evidence>
<dbReference type="EMBL" id="SOFY01000023">
    <property type="protein sequence ID" value="TFC49823.1"/>
    <property type="molecule type" value="Genomic_DNA"/>
</dbReference>
<dbReference type="PANTHER" id="PTHR33744:SF1">
    <property type="entry name" value="DNA-BINDING TRANSCRIPTIONAL ACTIVATOR ADER"/>
    <property type="match status" value="1"/>
</dbReference>
<accession>A0AAQ2C734</accession>